<gene>
    <name evidence="2" type="ORF">SCUD_LOCUS17883</name>
</gene>
<accession>A0A183KS46</accession>
<feature type="compositionally biased region" description="Polar residues" evidence="1">
    <location>
        <begin position="69"/>
        <end position="81"/>
    </location>
</feature>
<protein>
    <submittedName>
        <fullName evidence="4">CTNNB1_binding domain-containing protein</fullName>
    </submittedName>
</protein>
<evidence type="ECO:0000256" key="1">
    <source>
        <dbReference type="SAM" id="MobiDB-lite"/>
    </source>
</evidence>
<evidence type="ECO:0000313" key="4">
    <source>
        <dbReference type="WBParaSite" id="SCUD_0001788601-mRNA-1"/>
    </source>
</evidence>
<keyword evidence="3" id="KW-1185">Reference proteome</keyword>
<sequence>MPGHHGSLAINGQRNDKAPGGGSNGEQEDELDILSKMEKAEGCAKPESKGDSADAKSDSTKFPEDESSGAPNSSGVTGNET</sequence>
<feature type="region of interest" description="Disordered" evidence="1">
    <location>
        <begin position="1"/>
        <end position="81"/>
    </location>
</feature>
<dbReference type="Proteomes" id="UP000279833">
    <property type="component" value="Unassembled WGS sequence"/>
</dbReference>
<proteinExistence type="predicted"/>
<evidence type="ECO:0000313" key="3">
    <source>
        <dbReference type="Proteomes" id="UP000279833"/>
    </source>
</evidence>
<dbReference type="EMBL" id="UZAK01040339">
    <property type="protein sequence ID" value="VDP64448.1"/>
    <property type="molecule type" value="Genomic_DNA"/>
</dbReference>
<dbReference type="AlphaFoldDB" id="A0A183KS46"/>
<reference evidence="2 3" key="2">
    <citation type="submission" date="2018-11" db="EMBL/GenBank/DDBJ databases">
        <authorList>
            <consortium name="Pathogen Informatics"/>
        </authorList>
    </citation>
    <scope>NUCLEOTIDE SEQUENCE [LARGE SCALE GENOMIC DNA]</scope>
    <source>
        <strain evidence="2">Dakar</strain>
        <strain evidence="3">Dakar, Senegal</strain>
    </source>
</reference>
<dbReference type="WBParaSite" id="SCUD_0001788601-mRNA-1">
    <property type="protein sequence ID" value="SCUD_0001788601-mRNA-1"/>
    <property type="gene ID" value="SCUD_0001788601"/>
</dbReference>
<evidence type="ECO:0000313" key="2">
    <source>
        <dbReference type="EMBL" id="VDP64448.1"/>
    </source>
</evidence>
<name>A0A183KS46_9TREM</name>
<organism evidence="4">
    <name type="scientific">Schistosoma curassoni</name>
    <dbReference type="NCBI Taxonomy" id="6186"/>
    <lineage>
        <taxon>Eukaryota</taxon>
        <taxon>Metazoa</taxon>
        <taxon>Spiralia</taxon>
        <taxon>Lophotrochozoa</taxon>
        <taxon>Platyhelminthes</taxon>
        <taxon>Trematoda</taxon>
        <taxon>Digenea</taxon>
        <taxon>Strigeidida</taxon>
        <taxon>Schistosomatoidea</taxon>
        <taxon>Schistosomatidae</taxon>
        <taxon>Schistosoma</taxon>
    </lineage>
</organism>
<reference evidence="4" key="1">
    <citation type="submission" date="2016-06" db="UniProtKB">
        <authorList>
            <consortium name="WormBaseParasite"/>
        </authorList>
    </citation>
    <scope>IDENTIFICATION</scope>
</reference>
<dbReference type="STRING" id="6186.A0A183KS46"/>
<feature type="compositionally biased region" description="Basic and acidic residues" evidence="1">
    <location>
        <begin position="33"/>
        <end position="64"/>
    </location>
</feature>